<dbReference type="GO" id="GO:0006355">
    <property type="term" value="P:regulation of DNA-templated transcription"/>
    <property type="evidence" value="ECO:0007669"/>
    <property type="project" value="UniProtKB-ARBA"/>
</dbReference>
<name>A0A6L5GCV4_9ACTN</name>
<comment type="caution">
    <text evidence="4">The sequence shown here is derived from an EMBL/GenBank/DDBJ whole genome shotgun (WGS) entry which is preliminary data.</text>
</comment>
<keyword evidence="1 2" id="KW-0238">DNA-binding</keyword>
<feature type="domain" description="HTH tetR-type" evidence="3">
    <location>
        <begin position="29"/>
        <end position="89"/>
    </location>
</feature>
<evidence type="ECO:0000313" key="4">
    <source>
        <dbReference type="EMBL" id="MQM27470.1"/>
    </source>
</evidence>
<dbReference type="InterPro" id="IPR050109">
    <property type="entry name" value="HTH-type_TetR-like_transc_reg"/>
</dbReference>
<evidence type="ECO:0000313" key="5">
    <source>
        <dbReference type="Proteomes" id="UP000477750"/>
    </source>
</evidence>
<dbReference type="Pfam" id="PF17926">
    <property type="entry name" value="TetR_C_21"/>
    <property type="match status" value="1"/>
</dbReference>
<dbReference type="PRINTS" id="PR00455">
    <property type="entry name" value="HTHTETR"/>
</dbReference>
<dbReference type="GO" id="GO:0003677">
    <property type="term" value="F:DNA binding"/>
    <property type="evidence" value="ECO:0007669"/>
    <property type="project" value="UniProtKB-UniRule"/>
</dbReference>
<dbReference type="EMBL" id="WIAO01000024">
    <property type="protein sequence ID" value="MQM27470.1"/>
    <property type="molecule type" value="Genomic_DNA"/>
</dbReference>
<evidence type="ECO:0000256" key="2">
    <source>
        <dbReference type="PROSITE-ProRule" id="PRU00335"/>
    </source>
</evidence>
<gene>
    <name evidence="4" type="ORF">GFD30_18115</name>
</gene>
<keyword evidence="5" id="KW-1185">Reference proteome</keyword>
<accession>A0A6L5GCV4</accession>
<dbReference type="SUPFAM" id="SSF46689">
    <property type="entry name" value="Homeodomain-like"/>
    <property type="match status" value="1"/>
</dbReference>
<feature type="DNA-binding region" description="H-T-H motif" evidence="2">
    <location>
        <begin position="52"/>
        <end position="71"/>
    </location>
</feature>
<reference evidence="4 5" key="1">
    <citation type="submission" date="2019-10" db="EMBL/GenBank/DDBJ databases">
        <title>Glycomyces albidus sp. nov., a novel actinomycete isolated from rhizosphere soil of wheat (Triticum aestivum L.).</title>
        <authorList>
            <person name="Qian L."/>
        </authorList>
    </citation>
    <scope>NUCLEOTIDE SEQUENCE [LARGE SCALE GENOMIC DNA]</scope>
    <source>
        <strain evidence="4 5">NEAU-7082</strain>
    </source>
</reference>
<dbReference type="InterPro" id="IPR009057">
    <property type="entry name" value="Homeodomain-like_sf"/>
</dbReference>
<dbReference type="Pfam" id="PF00440">
    <property type="entry name" value="TetR_N"/>
    <property type="match status" value="1"/>
</dbReference>
<sequence>MIVWYGGAVEPKTSRQRAPEPSERVRDAERTKRRLLEAALTEFAANGYAGARVSAIAERAGVNKQLVSYYFGGKEGLYRAIQREWLDRERDQADRDLPPDELMRWYLGQNLADPRIVRLVLWQALAGDGPDEETQEEIEAEQERMRGRQAHGEIDTDLDPAAVQLAMMGMVFAPVVFSRTARRLFGVGIDAPEFETRYGDTLSRILARLAAAPEHHPEGDHP</sequence>
<dbReference type="InterPro" id="IPR001647">
    <property type="entry name" value="HTH_TetR"/>
</dbReference>
<dbReference type="InterPro" id="IPR041467">
    <property type="entry name" value="Sco4008_C"/>
</dbReference>
<dbReference type="InterPro" id="IPR036271">
    <property type="entry name" value="Tet_transcr_reg_TetR-rel_C_sf"/>
</dbReference>
<proteinExistence type="predicted"/>
<dbReference type="PANTHER" id="PTHR30328:SF54">
    <property type="entry name" value="HTH-TYPE TRANSCRIPTIONAL REPRESSOR SCO4008"/>
    <property type="match status" value="1"/>
</dbReference>
<evidence type="ECO:0000256" key="1">
    <source>
        <dbReference type="ARBA" id="ARBA00023125"/>
    </source>
</evidence>
<dbReference type="Proteomes" id="UP000477750">
    <property type="component" value="Unassembled WGS sequence"/>
</dbReference>
<dbReference type="PANTHER" id="PTHR30328">
    <property type="entry name" value="TRANSCRIPTIONAL REPRESSOR"/>
    <property type="match status" value="1"/>
</dbReference>
<evidence type="ECO:0000259" key="3">
    <source>
        <dbReference type="PROSITE" id="PS50977"/>
    </source>
</evidence>
<organism evidence="4 5">
    <name type="scientific">Glycomyces albidus</name>
    <dbReference type="NCBI Taxonomy" id="2656774"/>
    <lineage>
        <taxon>Bacteria</taxon>
        <taxon>Bacillati</taxon>
        <taxon>Actinomycetota</taxon>
        <taxon>Actinomycetes</taxon>
        <taxon>Glycomycetales</taxon>
        <taxon>Glycomycetaceae</taxon>
        <taxon>Glycomyces</taxon>
    </lineage>
</organism>
<dbReference type="AlphaFoldDB" id="A0A6L5GCV4"/>
<dbReference type="Gene3D" id="1.10.357.10">
    <property type="entry name" value="Tetracycline Repressor, domain 2"/>
    <property type="match status" value="1"/>
</dbReference>
<dbReference type="SUPFAM" id="SSF48498">
    <property type="entry name" value="Tetracyclin repressor-like, C-terminal domain"/>
    <property type="match status" value="1"/>
</dbReference>
<dbReference type="PROSITE" id="PS50977">
    <property type="entry name" value="HTH_TETR_2"/>
    <property type="match status" value="1"/>
</dbReference>
<protein>
    <submittedName>
        <fullName evidence="4">TetR family transcriptional regulator</fullName>
    </submittedName>
</protein>